<sequence>MGAQRLARGAQEKYQKTLNIAYQLFLKYGYEKTSLQMIIKESGGSLATIYKLFGNKRNLFQKVIEQENSDFFQSLAEHFTQVEQSELCLQDFLIFIGKKLLSEIFTPETIALNRLIFVEGYNDSELLQTFQVSCVDKILSYFSKCLETYAKREKIYIQNLQEDAKFCIDLIVSPYLLHSLLDSNYIPPNNEETERIARKAAHVFLLYLQHNKETL</sequence>
<dbReference type="Gene3D" id="1.10.357.10">
    <property type="entry name" value="Tetracycline Repressor, domain 2"/>
    <property type="match status" value="1"/>
</dbReference>
<keyword evidence="1 2" id="KW-0238">DNA-binding</keyword>
<dbReference type="InterPro" id="IPR050624">
    <property type="entry name" value="HTH-type_Tx_Regulator"/>
</dbReference>
<protein>
    <submittedName>
        <fullName evidence="4">TetR/AcrR family transcriptional regulator</fullName>
    </submittedName>
</protein>
<evidence type="ECO:0000313" key="5">
    <source>
        <dbReference type="Proteomes" id="UP001057522"/>
    </source>
</evidence>
<evidence type="ECO:0000256" key="1">
    <source>
        <dbReference type="ARBA" id="ARBA00023125"/>
    </source>
</evidence>
<proteinExistence type="predicted"/>
<dbReference type="Pfam" id="PF14246">
    <property type="entry name" value="TetR_C_7"/>
    <property type="match status" value="1"/>
</dbReference>
<feature type="domain" description="HTH tetR-type" evidence="3">
    <location>
        <begin position="11"/>
        <end position="71"/>
    </location>
</feature>
<dbReference type="PANTHER" id="PTHR43479">
    <property type="entry name" value="ACREF/ENVCD OPERON REPRESSOR-RELATED"/>
    <property type="match status" value="1"/>
</dbReference>
<dbReference type="Pfam" id="PF00440">
    <property type="entry name" value="TetR_N"/>
    <property type="match status" value="1"/>
</dbReference>
<dbReference type="RefSeq" id="WP_250603262.1">
    <property type="nucleotide sequence ID" value="NZ_JAMOKV010000001.1"/>
</dbReference>
<dbReference type="PANTHER" id="PTHR43479:SF11">
    <property type="entry name" value="ACREF_ENVCD OPERON REPRESSOR-RELATED"/>
    <property type="match status" value="1"/>
</dbReference>
<evidence type="ECO:0000313" key="4">
    <source>
        <dbReference type="EMBL" id="MCL9818754.1"/>
    </source>
</evidence>
<gene>
    <name evidence="4" type="ORF">NCR95_00955</name>
</gene>
<feature type="DNA-binding region" description="H-T-H motif" evidence="2">
    <location>
        <begin position="34"/>
        <end position="53"/>
    </location>
</feature>
<dbReference type="EMBL" id="JAMOKX010000001">
    <property type="protein sequence ID" value="MCL9818754.1"/>
    <property type="molecule type" value="Genomic_DNA"/>
</dbReference>
<evidence type="ECO:0000259" key="3">
    <source>
        <dbReference type="PROSITE" id="PS50977"/>
    </source>
</evidence>
<dbReference type="SUPFAM" id="SSF46689">
    <property type="entry name" value="Homeodomain-like"/>
    <property type="match status" value="1"/>
</dbReference>
<reference evidence="4" key="1">
    <citation type="submission" date="2022-06" db="EMBL/GenBank/DDBJ databases">
        <title>Helicobacter colisuis sp. nov.</title>
        <authorList>
            <person name="Papic B."/>
            <person name="Gruntar I."/>
        </authorList>
    </citation>
    <scope>NUCLEOTIDE SEQUENCE</scope>
    <source>
        <strain evidence="4">11154-15</strain>
    </source>
</reference>
<dbReference type="PROSITE" id="PS50977">
    <property type="entry name" value="HTH_TETR_2"/>
    <property type="match status" value="1"/>
</dbReference>
<evidence type="ECO:0000256" key="2">
    <source>
        <dbReference type="PROSITE-ProRule" id="PRU00335"/>
    </source>
</evidence>
<keyword evidence="5" id="KW-1185">Reference proteome</keyword>
<organism evidence="4 5">
    <name type="scientific">Helicobacter colisuis</name>
    <dbReference type="NCBI Taxonomy" id="2949739"/>
    <lineage>
        <taxon>Bacteria</taxon>
        <taxon>Pseudomonadati</taxon>
        <taxon>Campylobacterota</taxon>
        <taxon>Epsilonproteobacteria</taxon>
        <taxon>Campylobacterales</taxon>
        <taxon>Helicobacteraceae</taxon>
        <taxon>Helicobacter</taxon>
    </lineage>
</organism>
<name>A0ABT0TSD9_9HELI</name>
<dbReference type="InterPro" id="IPR001647">
    <property type="entry name" value="HTH_TetR"/>
</dbReference>
<dbReference type="Proteomes" id="UP001057522">
    <property type="component" value="Unassembled WGS sequence"/>
</dbReference>
<comment type="caution">
    <text evidence="4">The sequence shown here is derived from an EMBL/GenBank/DDBJ whole genome shotgun (WGS) entry which is preliminary data.</text>
</comment>
<accession>A0ABT0TSD9</accession>
<dbReference type="Gene3D" id="1.10.10.60">
    <property type="entry name" value="Homeodomain-like"/>
    <property type="match status" value="1"/>
</dbReference>
<dbReference type="InterPro" id="IPR009057">
    <property type="entry name" value="Homeodomain-like_sf"/>
</dbReference>
<dbReference type="InterPro" id="IPR039536">
    <property type="entry name" value="TetR_C_Proteobacteria"/>
</dbReference>